<evidence type="ECO:0000313" key="2">
    <source>
        <dbReference type="Proteomes" id="UP000654075"/>
    </source>
</evidence>
<dbReference type="Proteomes" id="UP000654075">
    <property type="component" value="Unassembled WGS sequence"/>
</dbReference>
<dbReference type="AlphaFoldDB" id="A0A813FRX2"/>
<proteinExistence type="predicted"/>
<comment type="caution">
    <text evidence="1">The sequence shown here is derived from an EMBL/GenBank/DDBJ whole genome shotgun (WGS) entry which is preliminary data.</text>
</comment>
<accession>A0A813FRX2</accession>
<sequence length="65" mass="7618">VTTLVECIYDDPKWTKFAQTSAMQRTYRIKVIRPHGQVVMPRLMMMPDWGWCHPETFAGGKKGYK</sequence>
<gene>
    <name evidence="1" type="ORF">PGLA1383_LOCUS34479</name>
</gene>
<name>A0A813FRX2_POLGL</name>
<feature type="non-terminal residue" evidence="1">
    <location>
        <position position="1"/>
    </location>
</feature>
<protein>
    <submittedName>
        <fullName evidence="1">Uncharacterized protein</fullName>
    </submittedName>
</protein>
<keyword evidence="2" id="KW-1185">Reference proteome</keyword>
<organism evidence="1 2">
    <name type="scientific">Polarella glacialis</name>
    <name type="common">Dinoflagellate</name>
    <dbReference type="NCBI Taxonomy" id="89957"/>
    <lineage>
        <taxon>Eukaryota</taxon>
        <taxon>Sar</taxon>
        <taxon>Alveolata</taxon>
        <taxon>Dinophyceae</taxon>
        <taxon>Suessiales</taxon>
        <taxon>Suessiaceae</taxon>
        <taxon>Polarella</taxon>
    </lineage>
</organism>
<reference evidence="1" key="1">
    <citation type="submission" date="2021-02" db="EMBL/GenBank/DDBJ databases">
        <authorList>
            <person name="Dougan E. K."/>
            <person name="Rhodes N."/>
            <person name="Thang M."/>
            <person name="Chan C."/>
        </authorList>
    </citation>
    <scope>NUCLEOTIDE SEQUENCE</scope>
</reference>
<evidence type="ECO:0000313" key="1">
    <source>
        <dbReference type="EMBL" id="CAE8616808.1"/>
    </source>
</evidence>
<dbReference type="EMBL" id="CAJNNV010025969">
    <property type="protein sequence ID" value="CAE8616808.1"/>
    <property type="molecule type" value="Genomic_DNA"/>
</dbReference>
<feature type="non-terminal residue" evidence="1">
    <location>
        <position position="65"/>
    </location>
</feature>